<gene>
    <name evidence="1" type="ORF">FSB_LOCUS46829</name>
</gene>
<dbReference type="EMBL" id="OIVN01004724">
    <property type="protein sequence ID" value="SPD18947.1"/>
    <property type="molecule type" value="Genomic_DNA"/>
</dbReference>
<evidence type="ECO:0000313" key="1">
    <source>
        <dbReference type="EMBL" id="SPD18947.1"/>
    </source>
</evidence>
<organism evidence="1">
    <name type="scientific">Fagus sylvatica</name>
    <name type="common">Beechnut</name>
    <dbReference type="NCBI Taxonomy" id="28930"/>
    <lineage>
        <taxon>Eukaryota</taxon>
        <taxon>Viridiplantae</taxon>
        <taxon>Streptophyta</taxon>
        <taxon>Embryophyta</taxon>
        <taxon>Tracheophyta</taxon>
        <taxon>Spermatophyta</taxon>
        <taxon>Magnoliopsida</taxon>
        <taxon>eudicotyledons</taxon>
        <taxon>Gunneridae</taxon>
        <taxon>Pentapetalae</taxon>
        <taxon>rosids</taxon>
        <taxon>fabids</taxon>
        <taxon>Fagales</taxon>
        <taxon>Fagaceae</taxon>
        <taxon>Fagus</taxon>
    </lineage>
</organism>
<sequence>MFTFQRYKVYANRSSDGRVMAPGSRGAGAVFSCFSGEDSGQTGEATGEPRVARCSWSFHLSNAPGLADQLVVSREESAHEGGCPGEKRYCQKDCTTFSLKVLDLRETELRSARYGFANRGHRGVFGPSEAIFPIVILARPGKILTIREFHIVFEHVLFPTTAIFHRPVFVRLVDVAPDVGFRRSWCRWKACVTFFLKVRALRKGELGFARYDLANRGRWNVPYAKGSFSDRDSSLTGGAFDDPEVARGGQPNPVFAPVNTSVKPWSNLVEVGQTSLNSGKCAPGLLPEVLSVWWVPVGSDQLGQTSVKLGQPWSNLPSSDQAGSIRAASFYVPTPEKIPGVKMGYDRGRPEYRAFLEGLGFHHFLSIPSMSLNHHILRAWYERYFHHTGTFHMRTCKMGMLPLDWSAILGIRFGGRIHPREYISCEEVMVMMGIDDPKAFVGTQKTTLKVVALKGERELHLVQPRPGAVFPLARRWDATRIERLTIRQLLEYRIEVDCIRDGDMFFEPYGLFRQMDIPVYVPVDPLTVLIIEDYVPAEPKDAHDCAC</sequence>
<name>A0A2N9HYF8_FAGSY</name>
<reference evidence="1" key="1">
    <citation type="submission" date="2018-02" db="EMBL/GenBank/DDBJ databases">
        <authorList>
            <person name="Cohen D.B."/>
            <person name="Kent A.D."/>
        </authorList>
    </citation>
    <scope>NUCLEOTIDE SEQUENCE</scope>
</reference>
<accession>A0A2N9HYF8</accession>
<evidence type="ECO:0008006" key="2">
    <source>
        <dbReference type="Google" id="ProtNLM"/>
    </source>
</evidence>
<protein>
    <recommendedName>
        <fullName evidence="2">Aminotransferase-like plant mobile domain-containing protein</fullName>
    </recommendedName>
</protein>
<dbReference type="AlphaFoldDB" id="A0A2N9HYF8"/>
<proteinExistence type="predicted"/>